<dbReference type="GO" id="GO:0016740">
    <property type="term" value="F:transferase activity"/>
    <property type="evidence" value="ECO:0007669"/>
    <property type="project" value="UniProtKB-KW"/>
</dbReference>
<feature type="domain" description="Glycosyltransferase 2-like" evidence="1">
    <location>
        <begin position="10"/>
        <end position="167"/>
    </location>
</feature>
<evidence type="ECO:0000313" key="2">
    <source>
        <dbReference type="EMBL" id="KKR51058.1"/>
    </source>
</evidence>
<sequence>MKTNKLPFVSVVIPAYNEEKYIQETVKNLKNQDYPKDRYEIIVVDNGSTDHTAETAQKAGAKVVYEPKKGVQNARQAGFEAAKGEFIASTDADDFPPTDWLSKMSKRLNENPSLAAFGGWFNHLEGPRPTKFIMNNLSGPFIALYQKASFKPFLVGQNFIVRKSTFQKTEGFKNIPAYCEDMNLARRLARVGKVEFNTSKEWQVTASPRRWSRGFVRGLRDYALNGITWAIFGKVIVKDLETIRPSK</sequence>
<protein>
    <submittedName>
        <fullName evidence="2">Glycosyltransferase, probably involved in cell wall biogenesis</fullName>
    </submittedName>
</protein>
<proteinExistence type="predicted"/>
<dbReference type="SUPFAM" id="SSF53448">
    <property type="entry name" value="Nucleotide-diphospho-sugar transferases"/>
    <property type="match status" value="1"/>
</dbReference>
<dbReference type="Proteomes" id="UP000034531">
    <property type="component" value="Unassembled WGS sequence"/>
</dbReference>
<evidence type="ECO:0000259" key="1">
    <source>
        <dbReference type="Pfam" id="PF00535"/>
    </source>
</evidence>
<dbReference type="CDD" id="cd00761">
    <property type="entry name" value="Glyco_tranf_GTA_type"/>
    <property type="match status" value="1"/>
</dbReference>
<organism evidence="2 3">
    <name type="scientific">Candidatus Curtissbacteria bacterium GW2011_GWA1_40_16</name>
    <dbReference type="NCBI Taxonomy" id="1618405"/>
    <lineage>
        <taxon>Bacteria</taxon>
        <taxon>Candidatus Curtissiibacteriota</taxon>
    </lineage>
</organism>
<gene>
    <name evidence="2" type="ORF">UT84_C0003G0053</name>
</gene>
<reference evidence="2 3" key="1">
    <citation type="journal article" date="2015" name="Nature">
        <title>rRNA introns, odd ribosomes, and small enigmatic genomes across a large radiation of phyla.</title>
        <authorList>
            <person name="Brown C.T."/>
            <person name="Hug L.A."/>
            <person name="Thomas B.C."/>
            <person name="Sharon I."/>
            <person name="Castelle C.J."/>
            <person name="Singh A."/>
            <person name="Wilkins M.J."/>
            <person name="Williams K.H."/>
            <person name="Banfield J.F."/>
        </authorList>
    </citation>
    <scope>NUCLEOTIDE SEQUENCE [LARGE SCALE GENOMIC DNA]</scope>
</reference>
<keyword evidence="2" id="KW-0808">Transferase</keyword>
<evidence type="ECO:0000313" key="3">
    <source>
        <dbReference type="Proteomes" id="UP000034531"/>
    </source>
</evidence>
<dbReference type="PANTHER" id="PTHR43685">
    <property type="entry name" value="GLYCOSYLTRANSFERASE"/>
    <property type="match status" value="1"/>
</dbReference>
<comment type="caution">
    <text evidence="2">The sequence shown here is derived from an EMBL/GenBank/DDBJ whole genome shotgun (WGS) entry which is preliminary data.</text>
</comment>
<dbReference type="InterPro" id="IPR029044">
    <property type="entry name" value="Nucleotide-diphossugar_trans"/>
</dbReference>
<dbReference type="InterPro" id="IPR001173">
    <property type="entry name" value="Glyco_trans_2-like"/>
</dbReference>
<dbReference type="AlphaFoldDB" id="A0A0G0RF30"/>
<accession>A0A0G0RF30</accession>
<dbReference type="Gene3D" id="3.90.550.10">
    <property type="entry name" value="Spore Coat Polysaccharide Biosynthesis Protein SpsA, Chain A"/>
    <property type="match status" value="1"/>
</dbReference>
<dbReference type="Pfam" id="PF00535">
    <property type="entry name" value="Glycos_transf_2"/>
    <property type="match status" value="1"/>
</dbReference>
<dbReference type="PANTHER" id="PTHR43685:SF2">
    <property type="entry name" value="GLYCOSYLTRANSFERASE 2-LIKE DOMAIN-CONTAINING PROTEIN"/>
    <property type="match status" value="1"/>
</dbReference>
<dbReference type="InterPro" id="IPR050834">
    <property type="entry name" value="Glycosyltransf_2"/>
</dbReference>
<dbReference type="EMBL" id="LBYI01000003">
    <property type="protein sequence ID" value="KKR51058.1"/>
    <property type="molecule type" value="Genomic_DNA"/>
</dbReference>
<name>A0A0G0RF30_9BACT</name>